<feature type="transmembrane region" description="Helical" evidence="8">
    <location>
        <begin position="308"/>
        <end position="326"/>
    </location>
</feature>
<dbReference type="InterPro" id="IPR003439">
    <property type="entry name" value="ABC_transporter-like_ATP-bd"/>
</dbReference>
<dbReference type="Proteomes" id="UP001583172">
    <property type="component" value="Unassembled WGS sequence"/>
</dbReference>
<evidence type="ECO:0000313" key="11">
    <source>
        <dbReference type="EMBL" id="KAL1844000.1"/>
    </source>
</evidence>
<dbReference type="InterPro" id="IPR017871">
    <property type="entry name" value="ABC_transporter-like_CS"/>
</dbReference>
<feature type="transmembrane region" description="Helical" evidence="8">
    <location>
        <begin position="1084"/>
        <end position="1105"/>
    </location>
</feature>
<dbReference type="SUPFAM" id="SSF52540">
    <property type="entry name" value="P-loop containing nucleoside triphosphate hydrolases"/>
    <property type="match status" value="2"/>
</dbReference>
<feature type="transmembrane region" description="Helical" evidence="8">
    <location>
        <begin position="338"/>
        <end position="359"/>
    </location>
</feature>
<organism evidence="11 12">
    <name type="scientific">Humicola insolens</name>
    <name type="common">Soft-rot fungus</name>
    <dbReference type="NCBI Taxonomy" id="85995"/>
    <lineage>
        <taxon>Eukaryota</taxon>
        <taxon>Fungi</taxon>
        <taxon>Dikarya</taxon>
        <taxon>Ascomycota</taxon>
        <taxon>Pezizomycotina</taxon>
        <taxon>Sordariomycetes</taxon>
        <taxon>Sordariomycetidae</taxon>
        <taxon>Sordariales</taxon>
        <taxon>Chaetomiaceae</taxon>
        <taxon>Mycothermus</taxon>
    </lineage>
</organism>
<dbReference type="CDD" id="cd18577">
    <property type="entry name" value="ABC_6TM_Pgp_ABCB1_D1_like"/>
    <property type="match status" value="1"/>
</dbReference>
<sequence>MASSKTPDDILPISPTKHPSSTQGGSILHLENPQSPTRDDSTNTVPIKTKSNISHLFAFTPPAHIPLLVVSFTTAAVLAAARTAYAVLLGRLFECAANFGSGVLAPAPFLAEVSKWAVWLCVLGVGIWAFATVDVAAWIVGGELRAKTVREQVFATLLKRNMGWFEKKGEGVGGLVVGVVTQTRELQTATSQTLGFLARDAFLFLGCAAVAFSHGYKLTLAMLATAIPSALILWAIGRFLDPAIEAQKKELAQAAKHVNAAVTAIDVVKVYNAADHESFQFVSAIRRSARFYFLQVLCNCGQMSYVKFWMVMLFVIGFYLAVLLVNRGELTAGQALTTFYAVLIAFQSIETFGPQWLVLGKGMAAGHALETLVKQDDDHVETSGWLKPSVCEGDIRMSHVSFAYPSNPKRHVLRPSNLHFEAGRLTFVVGRSGSGKSTLGNLLVRFYEPLTGRITLDGHSISTLNLTWLRRQVTLIQQSSTLFNDTLFQNIAFGANDATAVTAEEVRSACAMALLQSTIADMPDGISTTVGPGGYSLSGGQKQRLALARAKLRDPTVLILDEITSGLDPVSKSLIMDAIRLWRRGKTTIIITHEIGHIEDDEYVYVMADGSIVQQGFRGDISLDKEGLFANLVASAGDESSYVASSDSDSEYETDWSDDEPIQEARLAKFLRGTIVDGRPMSVGLFSNFSLRATAAFEKTVADQRQHHRATNRKSIEPKNKFTKLTLPPLPMGRLSTEIVTQQGLRAQESRIRNARAALQKELDAERQASLESLEVFFLERLAKPKDRKQPPKNGRPAPSLRAILKTVWPTLDKTGRAELILGVLLCFAVAVSTPVFSFFFANLIAGFWTGDDSKTGVWTGALAAIAVVDAASTFFGYLLMERVAQRWVDTLRAEAFQRILCQPKTWFDKDSHSPNRIAQCLDRNAEEMRKLVGIFAPIMLTVTAMVTTSLIWAIVIRFDLALVTLSGLPVAVVAARANSLASDKWEARCDAAAATANAVLSETFTQIRVVRALTLDKFFSDRHERSASAAYKLGIKRGAWVGATYGIHQSLGYFLTALVFYYASKILSDGRTTVTDAIKVINLLLFSIGTSVAMLANVPQIAAAKTTAVQMLYYANLSPTASHESRGHLRLLGSSPLPVRMDSLRFAYPSTPNNTILRNMTLQFNPGTCTAIVGASGCGKSTLASILLRLYEPLIPPSDDLDHSQGSSNIVQTYPLTYAGYPASVLHTPSLRTHLAYVPQQPFLFPTTVRENLAYGLPDASPLREQANLVRAARQAGIEELIDSLPQGYDTLLGDGGIGVSGGQAQRLCIARALARRPRLLVMDEPTIGR</sequence>
<feature type="domain" description="ABC transmembrane type-1" evidence="10">
    <location>
        <begin position="69"/>
        <end position="361"/>
    </location>
</feature>
<accession>A0ABR3VR53</accession>
<evidence type="ECO:0008006" key="13">
    <source>
        <dbReference type="Google" id="ProtNLM"/>
    </source>
</evidence>
<dbReference type="Pfam" id="PF00005">
    <property type="entry name" value="ABC_tran"/>
    <property type="match status" value="2"/>
</dbReference>
<evidence type="ECO:0000256" key="5">
    <source>
        <dbReference type="ARBA" id="ARBA00022989"/>
    </source>
</evidence>
<feature type="domain" description="ABC transmembrane type-1" evidence="10">
    <location>
        <begin position="821"/>
        <end position="1104"/>
    </location>
</feature>
<reference evidence="11 12" key="1">
    <citation type="journal article" date="2024" name="Commun. Biol.">
        <title>Comparative genomic analysis of thermophilic fungi reveals convergent evolutionary adaptations and gene losses.</title>
        <authorList>
            <person name="Steindorff A.S."/>
            <person name="Aguilar-Pontes M.V."/>
            <person name="Robinson A.J."/>
            <person name="Andreopoulos B."/>
            <person name="LaButti K."/>
            <person name="Kuo A."/>
            <person name="Mondo S."/>
            <person name="Riley R."/>
            <person name="Otillar R."/>
            <person name="Haridas S."/>
            <person name="Lipzen A."/>
            <person name="Grimwood J."/>
            <person name="Schmutz J."/>
            <person name="Clum A."/>
            <person name="Reid I.D."/>
            <person name="Moisan M.C."/>
            <person name="Butler G."/>
            <person name="Nguyen T.T.M."/>
            <person name="Dewar K."/>
            <person name="Conant G."/>
            <person name="Drula E."/>
            <person name="Henrissat B."/>
            <person name="Hansel C."/>
            <person name="Singer S."/>
            <person name="Hutchinson M.I."/>
            <person name="de Vries R.P."/>
            <person name="Natvig D.O."/>
            <person name="Powell A.J."/>
            <person name="Tsang A."/>
            <person name="Grigoriev I.V."/>
        </authorList>
    </citation>
    <scope>NUCLEOTIDE SEQUENCE [LARGE SCALE GENOMIC DNA]</scope>
    <source>
        <strain evidence="11 12">CBS 620.91</strain>
    </source>
</reference>
<keyword evidence="4" id="KW-0067">ATP-binding</keyword>
<feature type="transmembrane region" description="Helical" evidence="8">
    <location>
        <begin position="63"/>
        <end position="81"/>
    </location>
</feature>
<evidence type="ECO:0000259" key="10">
    <source>
        <dbReference type="PROSITE" id="PS50929"/>
    </source>
</evidence>
<dbReference type="SUPFAM" id="SSF90123">
    <property type="entry name" value="ABC transporter transmembrane region"/>
    <property type="match status" value="2"/>
</dbReference>
<evidence type="ECO:0000256" key="8">
    <source>
        <dbReference type="SAM" id="Phobius"/>
    </source>
</evidence>
<dbReference type="InterPro" id="IPR011527">
    <property type="entry name" value="ABC1_TM_dom"/>
</dbReference>
<dbReference type="Gene3D" id="3.40.50.300">
    <property type="entry name" value="P-loop containing nucleotide triphosphate hydrolases"/>
    <property type="match status" value="2"/>
</dbReference>
<comment type="caution">
    <text evidence="11">The sequence shown here is derived from an EMBL/GenBank/DDBJ whole genome shotgun (WGS) entry which is preliminary data.</text>
</comment>
<dbReference type="CDD" id="cd18578">
    <property type="entry name" value="ABC_6TM_Pgp_ABCB1_D2_like"/>
    <property type="match status" value="1"/>
</dbReference>
<feature type="transmembrane region" description="Helical" evidence="8">
    <location>
        <begin position="116"/>
        <end position="140"/>
    </location>
</feature>
<dbReference type="InterPro" id="IPR027417">
    <property type="entry name" value="P-loop_NTPase"/>
</dbReference>
<feature type="domain" description="ABC transporter" evidence="9">
    <location>
        <begin position="395"/>
        <end position="634"/>
    </location>
</feature>
<protein>
    <recommendedName>
        <fullName evidence="13">P-loop containing nucleoside triphosphate hydrolase protein</fullName>
    </recommendedName>
</protein>
<feature type="transmembrane region" description="Helical" evidence="8">
    <location>
        <begin position="858"/>
        <end position="880"/>
    </location>
</feature>
<evidence type="ECO:0000259" key="9">
    <source>
        <dbReference type="PROSITE" id="PS50893"/>
    </source>
</evidence>
<evidence type="ECO:0000256" key="3">
    <source>
        <dbReference type="ARBA" id="ARBA00022741"/>
    </source>
</evidence>
<evidence type="ECO:0000256" key="7">
    <source>
        <dbReference type="SAM" id="MobiDB-lite"/>
    </source>
</evidence>
<dbReference type="InterPro" id="IPR036640">
    <property type="entry name" value="ABC1_TM_sf"/>
</dbReference>
<comment type="subcellular location">
    <subcellularLocation>
        <location evidence="1">Membrane</location>
        <topology evidence="1">Multi-pass membrane protein</topology>
    </subcellularLocation>
</comment>
<evidence type="ECO:0000256" key="2">
    <source>
        <dbReference type="ARBA" id="ARBA00022692"/>
    </source>
</evidence>
<keyword evidence="6 8" id="KW-0472">Membrane</keyword>
<keyword evidence="3" id="KW-0547">Nucleotide-binding</keyword>
<dbReference type="Gene3D" id="1.20.1560.10">
    <property type="entry name" value="ABC transporter type 1, transmembrane domain"/>
    <property type="match status" value="2"/>
</dbReference>
<dbReference type="PROSITE" id="PS50929">
    <property type="entry name" value="ABC_TM1F"/>
    <property type="match status" value="2"/>
</dbReference>
<proteinExistence type="predicted"/>
<feature type="transmembrane region" description="Helical" evidence="8">
    <location>
        <begin position="932"/>
        <end position="955"/>
    </location>
</feature>
<evidence type="ECO:0000313" key="12">
    <source>
        <dbReference type="Proteomes" id="UP001583172"/>
    </source>
</evidence>
<feature type="transmembrane region" description="Helical" evidence="8">
    <location>
        <begin position="218"/>
        <end position="240"/>
    </location>
</feature>
<dbReference type="PANTHER" id="PTHR43394">
    <property type="entry name" value="ATP-DEPENDENT PERMEASE MDL1, MITOCHONDRIAL"/>
    <property type="match status" value="1"/>
</dbReference>
<feature type="transmembrane region" description="Helical" evidence="8">
    <location>
        <begin position="88"/>
        <end position="110"/>
    </location>
</feature>
<name>A0ABR3VR53_HUMIN</name>
<dbReference type="PANTHER" id="PTHR43394:SF15">
    <property type="entry name" value="ALPHA-FACTOR-TRANSPORTING ATPASE"/>
    <property type="match status" value="1"/>
</dbReference>
<keyword evidence="5 8" id="KW-1133">Transmembrane helix</keyword>
<dbReference type="SMART" id="SM00382">
    <property type="entry name" value="AAA"/>
    <property type="match status" value="2"/>
</dbReference>
<feature type="region of interest" description="Disordered" evidence="7">
    <location>
        <begin position="1"/>
        <end position="45"/>
    </location>
</feature>
<dbReference type="PROSITE" id="PS00211">
    <property type="entry name" value="ABC_TRANSPORTER_1"/>
    <property type="match status" value="1"/>
</dbReference>
<keyword evidence="12" id="KW-1185">Reference proteome</keyword>
<feature type="compositionally biased region" description="Polar residues" evidence="7">
    <location>
        <begin position="32"/>
        <end position="45"/>
    </location>
</feature>
<evidence type="ECO:0000256" key="6">
    <source>
        <dbReference type="ARBA" id="ARBA00023136"/>
    </source>
</evidence>
<feature type="transmembrane region" description="Helical" evidence="8">
    <location>
        <begin position="1040"/>
        <end position="1064"/>
    </location>
</feature>
<evidence type="ECO:0000256" key="1">
    <source>
        <dbReference type="ARBA" id="ARBA00004141"/>
    </source>
</evidence>
<feature type="transmembrane region" description="Helical" evidence="8">
    <location>
        <begin position="194"/>
        <end position="212"/>
    </location>
</feature>
<dbReference type="PROSITE" id="PS50893">
    <property type="entry name" value="ABC_TRANSPORTER_2"/>
    <property type="match status" value="1"/>
</dbReference>
<feature type="transmembrane region" description="Helical" evidence="8">
    <location>
        <begin position="820"/>
        <end position="846"/>
    </location>
</feature>
<gene>
    <name evidence="11" type="ORF">VTJ49DRAFT_6404</name>
</gene>
<dbReference type="Pfam" id="PF00664">
    <property type="entry name" value="ABC_membrane"/>
    <property type="match status" value="2"/>
</dbReference>
<dbReference type="EMBL" id="JAZGSY010000006">
    <property type="protein sequence ID" value="KAL1844000.1"/>
    <property type="molecule type" value="Genomic_DNA"/>
</dbReference>
<dbReference type="InterPro" id="IPR003593">
    <property type="entry name" value="AAA+_ATPase"/>
</dbReference>
<evidence type="ECO:0000256" key="4">
    <source>
        <dbReference type="ARBA" id="ARBA00022840"/>
    </source>
</evidence>
<keyword evidence="2 8" id="KW-0812">Transmembrane</keyword>
<dbReference type="InterPro" id="IPR039421">
    <property type="entry name" value="Type_1_exporter"/>
</dbReference>